<evidence type="ECO:0000313" key="2">
    <source>
        <dbReference type="EMBL" id="SDH11249.1"/>
    </source>
</evidence>
<evidence type="ECO:0000256" key="1">
    <source>
        <dbReference type="SAM" id="MobiDB-lite"/>
    </source>
</evidence>
<reference evidence="2 3" key="1">
    <citation type="submission" date="2016-10" db="EMBL/GenBank/DDBJ databases">
        <authorList>
            <person name="de Groot N.N."/>
        </authorList>
    </citation>
    <scope>NUCLEOTIDE SEQUENCE [LARGE SCALE GENOMIC DNA]</scope>
    <source>
        <strain evidence="2 3">LMG 2247</strain>
    </source>
</reference>
<name>A0A1G7ZRC6_9BURK</name>
<sequence>MTTELTLPERAALALGTAKHEKELIELAEQSRSITEIKNKDAREQCHSTAMVLKTRRTSIRKAGKDARDDATKFSKAVIAEEDRLVALIEPDETRLIALRDAWDDEREAERQAKLAAEKARVDAIRRKIDEIKACPAESVGHPSASLAAVIELMERHEVTLEEFAEFAGEAEMAKVAALARLGEMLTAQQAHEAEQARIAAERAQLAKEREEAAERERQAAAERQRIADEERIARAKAHAAMLAEQQAHEARLRAEREAAEAELRKQREAEEARLAEQRAELARQQAAIDAANAERERVEREAREAAEAEARAEAQRIADEQAAEEAAAEAERQRRERVQFELNGPGDVEIVTTLALEYATNTTVVVGWLEKFNAAAFKSPTEKAA</sequence>
<protein>
    <submittedName>
        <fullName evidence="2">Uncharacterized protein</fullName>
    </submittedName>
</protein>
<dbReference type="OrthoDB" id="9108438at2"/>
<accession>A0A1G7ZRC6</accession>
<proteinExistence type="predicted"/>
<organism evidence="2 3">
    <name type="scientific">Paraburkholderia phenazinium</name>
    <dbReference type="NCBI Taxonomy" id="60549"/>
    <lineage>
        <taxon>Bacteria</taxon>
        <taxon>Pseudomonadati</taxon>
        <taxon>Pseudomonadota</taxon>
        <taxon>Betaproteobacteria</taxon>
        <taxon>Burkholderiales</taxon>
        <taxon>Burkholderiaceae</taxon>
        <taxon>Paraburkholderia</taxon>
    </lineage>
</organism>
<feature type="compositionally biased region" description="Basic and acidic residues" evidence="1">
    <location>
        <begin position="293"/>
        <end position="320"/>
    </location>
</feature>
<dbReference type="Proteomes" id="UP000199706">
    <property type="component" value="Unassembled WGS sequence"/>
</dbReference>
<feature type="region of interest" description="Disordered" evidence="1">
    <location>
        <begin position="293"/>
        <end position="333"/>
    </location>
</feature>
<dbReference type="RefSeq" id="WP_090685789.1">
    <property type="nucleotide sequence ID" value="NZ_FNCJ01000007.1"/>
</dbReference>
<dbReference type="AlphaFoldDB" id="A0A1G7ZRC6"/>
<evidence type="ECO:0000313" key="3">
    <source>
        <dbReference type="Proteomes" id="UP000199706"/>
    </source>
</evidence>
<gene>
    <name evidence="2" type="ORF">SAMN05216466_107143</name>
</gene>
<dbReference type="EMBL" id="FNCJ01000007">
    <property type="protein sequence ID" value="SDH11249.1"/>
    <property type="molecule type" value="Genomic_DNA"/>
</dbReference>